<feature type="compositionally biased region" description="Acidic residues" evidence="1">
    <location>
        <begin position="174"/>
        <end position="189"/>
    </location>
</feature>
<name>A0A438KQJ6_VITVI</name>
<protein>
    <recommendedName>
        <fullName evidence="4">BSD domain-containing protein</fullName>
    </recommendedName>
</protein>
<dbReference type="PANTHER" id="PTHR31923">
    <property type="entry name" value="BSD DOMAIN-CONTAINING PROTEIN"/>
    <property type="match status" value="1"/>
</dbReference>
<comment type="caution">
    <text evidence="2">The sequence shown here is derived from an EMBL/GenBank/DDBJ whole genome shotgun (WGS) entry which is preliminary data.</text>
</comment>
<evidence type="ECO:0000313" key="2">
    <source>
        <dbReference type="EMBL" id="RVX23476.1"/>
    </source>
</evidence>
<feature type="region of interest" description="Disordered" evidence="1">
    <location>
        <begin position="41"/>
        <end position="88"/>
    </location>
</feature>
<feature type="compositionally biased region" description="Low complexity" evidence="1">
    <location>
        <begin position="73"/>
        <end position="88"/>
    </location>
</feature>
<proteinExistence type="predicted"/>
<organism evidence="2 3">
    <name type="scientific">Vitis vinifera</name>
    <name type="common">Grape</name>
    <dbReference type="NCBI Taxonomy" id="29760"/>
    <lineage>
        <taxon>Eukaryota</taxon>
        <taxon>Viridiplantae</taxon>
        <taxon>Streptophyta</taxon>
        <taxon>Embryophyta</taxon>
        <taxon>Tracheophyta</taxon>
        <taxon>Spermatophyta</taxon>
        <taxon>Magnoliopsida</taxon>
        <taxon>eudicotyledons</taxon>
        <taxon>Gunneridae</taxon>
        <taxon>Pentapetalae</taxon>
        <taxon>rosids</taxon>
        <taxon>Vitales</taxon>
        <taxon>Vitaceae</taxon>
        <taxon>Viteae</taxon>
        <taxon>Vitis</taxon>
    </lineage>
</organism>
<sequence length="253" mass="27688">MDIPLNPMVGVRTLMAFVPFIPNKSMFGEKIVKARAKLTQELQNRTKAKPEPESERGTYLKETTNPPHEEHPSVPSSSQSESLPLKTSSIESATSIVASDFPTEKHTVLSTKVQIVDKSVVEEGPVKEIKNQDSLSGSSSRILDEKYEDDGDDWLKEESSEIVGAGKATMPLVNEEDVSFSDLEEDDGDAPTSYKKVTYGSDSSTKDSRDWVQLSSSSADSAKDATGSEKVSAHNTETKESNDWLDVDDIDVV</sequence>
<dbReference type="EMBL" id="QGNW01000001">
    <property type="protein sequence ID" value="RVX23476.1"/>
    <property type="molecule type" value="Genomic_DNA"/>
</dbReference>
<dbReference type="AlphaFoldDB" id="A0A438KQJ6"/>
<accession>A0A438KQJ6</accession>
<feature type="compositionally biased region" description="Basic and acidic residues" evidence="1">
    <location>
        <begin position="48"/>
        <end position="59"/>
    </location>
</feature>
<evidence type="ECO:0000313" key="3">
    <source>
        <dbReference type="Proteomes" id="UP000288805"/>
    </source>
</evidence>
<evidence type="ECO:0000256" key="1">
    <source>
        <dbReference type="SAM" id="MobiDB-lite"/>
    </source>
</evidence>
<dbReference type="PANTHER" id="PTHR31923:SF4">
    <property type="entry name" value="BSD DOMAIN-CONTAINING PROTEIN"/>
    <property type="match status" value="1"/>
</dbReference>
<feature type="region of interest" description="Disordered" evidence="1">
    <location>
        <begin position="129"/>
        <end position="253"/>
    </location>
</feature>
<reference evidence="2 3" key="1">
    <citation type="journal article" date="2018" name="PLoS Genet.">
        <title>Population sequencing reveals clonal diversity and ancestral inbreeding in the grapevine cultivar Chardonnay.</title>
        <authorList>
            <person name="Roach M.J."/>
            <person name="Johnson D.L."/>
            <person name="Bohlmann J."/>
            <person name="van Vuuren H.J."/>
            <person name="Jones S.J."/>
            <person name="Pretorius I.S."/>
            <person name="Schmidt S.A."/>
            <person name="Borneman A.R."/>
        </authorList>
    </citation>
    <scope>NUCLEOTIDE SEQUENCE [LARGE SCALE GENOMIC DNA]</scope>
    <source>
        <strain evidence="3">cv. Chardonnay</strain>
        <tissue evidence="2">Leaf</tissue>
    </source>
</reference>
<evidence type="ECO:0008006" key="4">
    <source>
        <dbReference type="Google" id="ProtNLM"/>
    </source>
</evidence>
<feature type="compositionally biased region" description="Polar residues" evidence="1">
    <location>
        <begin position="132"/>
        <end position="141"/>
    </location>
</feature>
<gene>
    <name evidence="2" type="ORF">CK203_000740</name>
</gene>
<dbReference type="Proteomes" id="UP000288805">
    <property type="component" value="Unassembled WGS sequence"/>
</dbReference>
<feature type="compositionally biased region" description="Acidic residues" evidence="1">
    <location>
        <begin position="243"/>
        <end position="253"/>
    </location>
</feature>